<comment type="caution">
    <text evidence="2">The sequence shown here is derived from an EMBL/GenBank/DDBJ whole genome shotgun (WGS) entry which is preliminary data.</text>
</comment>
<organism evidence="2 3">
    <name type="scientific">Pseudomonas syringae pv. maculicola</name>
    <dbReference type="NCBI Taxonomy" id="59511"/>
    <lineage>
        <taxon>Bacteria</taxon>
        <taxon>Pseudomonadati</taxon>
        <taxon>Pseudomonadota</taxon>
        <taxon>Gammaproteobacteria</taxon>
        <taxon>Pseudomonadales</taxon>
        <taxon>Pseudomonadaceae</taxon>
        <taxon>Pseudomonas</taxon>
    </lineage>
</organism>
<dbReference type="InterPro" id="IPR001242">
    <property type="entry name" value="Condensation_dom"/>
</dbReference>
<protein>
    <recommendedName>
        <fullName evidence="1">Condensation domain-containing protein</fullName>
    </recommendedName>
</protein>
<name>A0A3M3AKH6_PSEYM</name>
<reference evidence="2 3" key="1">
    <citation type="submission" date="2018-08" db="EMBL/GenBank/DDBJ databases">
        <title>Recombination of ecologically and evolutionarily significant loci maintains genetic cohesion in the Pseudomonas syringae species complex.</title>
        <authorList>
            <person name="Dillon M."/>
            <person name="Thakur S."/>
            <person name="Almeida R.N.D."/>
            <person name="Weir B.S."/>
            <person name="Guttman D.S."/>
        </authorList>
    </citation>
    <scope>NUCLEOTIDE SEQUENCE [LARGE SCALE GENOMIC DNA]</scope>
    <source>
        <strain evidence="2 3">88_10</strain>
    </source>
</reference>
<evidence type="ECO:0000259" key="1">
    <source>
        <dbReference type="Pfam" id="PF00668"/>
    </source>
</evidence>
<dbReference type="AlphaFoldDB" id="A0A3M3AKH6"/>
<feature type="non-terminal residue" evidence="2">
    <location>
        <position position="80"/>
    </location>
</feature>
<dbReference type="Pfam" id="PF00668">
    <property type="entry name" value="Condensation"/>
    <property type="match status" value="1"/>
</dbReference>
<dbReference type="EMBL" id="RBNL01000514">
    <property type="protein sequence ID" value="RMM00993.1"/>
    <property type="molecule type" value="Genomic_DNA"/>
</dbReference>
<gene>
    <name evidence="2" type="ORF">APX70_05703</name>
</gene>
<dbReference type="PANTHER" id="PTHR45398">
    <property type="match status" value="1"/>
</dbReference>
<feature type="non-terminal residue" evidence="2">
    <location>
        <position position="1"/>
    </location>
</feature>
<dbReference type="GO" id="GO:0003824">
    <property type="term" value="F:catalytic activity"/>
    <property type="evidence" value="ECO:0007669"/>
    <property type="project" value="InterPro"/>
</dbReference>
<dbReference type="Proteomes" id="UP000282378">
    <property type="component" value="Unassembled WGS sequence"/>
</dbReference>
<sequence>QQNRHAQTVSVRLDAERTRQLLQQAPSAYRTQVNDLLLTALAQVVCRWSGQPSALIQLEGHGRETLFDDIDLTRTVGWFT</sequence>
<accession>A0A3M3AKH6</accession>
<dbReference type="Gene3D" id="3.30.559.30">
    <property type="entry name" value="Nonribosomal peptide synthetase, condensation domain"/>
    <property type="match status" value="1"/>
</dbReference>
<proteinExistence type="predicted"/>
<feature type="domain" description="Condensation" evidence="1">
    <location>
        <begin position="2"/>
        <end position="80"/>
    </location>
</feature>
<evidence type="ECO:0000313" key="2">
    <source>
        <dbReference type="EMBL" id="RMM00993.1"/>
    </source>
</evidence>
<dbReference type="PANTHER" id="PTHR45398:SF1">
    <property type="entry name" value="ENZYME, PUTATIVE (JCVI)-RELATED"/>
    <property type="match status" value="1"/>
</dbReference>
<dbReference type="SUPFAM" id="SSF52777">
    <property type="entry name" value="CoA-dependent acyltransferases"/>
    <property type="match status" value="1"/>
</dbReference>
<evidence type="ECO:0000313" key="3">
    <source>
        <dbReference type="Proteomes" id="UP000282378"/>
    </source>
</evidence>